<gene>
    <name evidence="1" type="ORF">THAOC_04001</name>
</gene>
<organism evidence="1 2">
    <name type="scientific">Thalassiosira oceanica</name>
    <name type="common">Marine diatom</name>
    <dbReference type="NCBI Taxonomy" id="159749"/>
    <lineage>
        <taxon>Eukaryota</taxon>
        <taxon>Sar</taxon>
        <taxon>Stramenopiles</taxon>
        <taxon>Ochrophyta</taxon>
        <taxon>Bacillariophyta</taxon>
        <taxon>Coscinodiscophyceae</taxon>
        <taxon>Thalassiosirophycidae</taxon>
        <taxon>Thalassiosirales</taxon>
        <taxon>Thalassiosiraceae</taxon>
        <taxon>Thalassiosira</taxon>
    </lineage>
</organism>
<evidence type="ECO:0000313" key="2">
    <source>
        <dbReference type="Proteomes" id="UP000266841"/>
    </source>
</evidence>
<accession>K0TK38</accession>
<comment type="caution">
    <text evidence="1">The sequence shown here is derived from an EMBL/GenBank/DDBJ whole genome shotgun (WGS) entry which is preliminary data.</text>
</comment>
<proteinExistence type="predicted"/>
<dbReference type="EMBL" id="AGNL01003780">
    <property type="protein sequence ID" value="EJK74326.1"/>
    <property type="molecule type" value="Genomic_DNA"/>
</dbReference>
<name>K0TK38_THAOC</name>
<dbReference type="Proteomes" id="UP000266841">
    <property type="component" value="Unassembled WGS sequence"/>
</dbReference>
<sequence>GVCVTTSEEKWNKLKGILTKWMTRLQADETRLSHKELMSDRGFLVYVTQAFPAMVPYLKGFHLTIEMWRGGRDAEGWKVDDDASSIASDQSLGSLDDTRAGSHGLNLDREATCLIGQADEGPEDARYGHAMSVERAPRDGFTMAVPRLKTDLQALIKLSAAELPALRVVRPSKIFLVYYGFGDAAGKGFGSTVTSYDGKKCFRDAHADSNVVRYRVGVWTAEEEKESSNFKEFTNLVETAEEEAEQGRLRDCEFFLCTDNSTAESCFYRGSSKSRKLHELVVRLRVLEMRYGVTIHLVHVAGTRMIAQGTDGCSRGFLMEGVLRGENMLTFVDLGKSAMERHPPLLNWIRGWTQQQNLNPLTPEEWYREAHGITGGKEDRHGVWIPTHGPGGKLFLWAPPAAAADAALEELLKARHKRTDTYHVITIPRLMAPRWRKLFNKHVRTSVGWCRPPVHPLLALATQASPEIGWNGPDVAPCARNGWR</sequence>
<reference evidence="1 2" key="1">
    <citation type="journal article" date="2012" name="Genome Biol.">
        <title>Genome and low-iron response of an oceanic diatom adapted to chronic iron limitation.</title>
        <authorList>
            <person name="Lommer M."/>
            <person name="Specht M."/>
            <person name="Roy A.S."/>
            <person name="Kraemer L."/>
            <person name="Andreson R."/>
            <person name="Gutowska M.A."/>
            <person name="Wolf J."/>
            <person name="Bergner S.V."/>
            <person name="Schilhabel M.B."/>
            <person name="Klostermeier U.C."/>
            <person name="Beiko R.G."/>
            <person name="Rosenstiel P."/>
            <person name="Hippler M."/>
            <person name="Laroche J."/>
        </authorList>
    </citation>
    <scope>NUCLEOTIDE SEQUENCE [LARGE SCALE GENOMIC DNA]</scope>
    <source>
        <strain evidence="1 2">CCMP1005</strain>
    </source>
</reference>
<evidence type="ECO:0000313" key="1">
    <source>
        <dbReference type="EMBL" id="EJK74326.1"/>
    </source>
</evidence>
<dbReference type="OrthoDB" id="52785at2759"/>
<keyword evidence="2" id="KW-1185">Reference proteome</keyword>
<feature type="non-terminal residue" evidence="1">
    <location>
        <position position="1"/>
    </location>
</feature>
<dbReference type="AlphaFoldDB" id="K0TK38"/>
<protein>
    <submittedName>
        <fullName evidence="1">Uncharacterized protein</fullName>
    </submittedName>
</protein>